<dbReference type="CDD" id="cd00037">
    <property type="entry name" value="CLECT"/>
    <property type="match status" value="1"/>
</dbReference>
<comment type="caution">
    <text evidence="1">The sequence shown here is derived from an EMBL/GenBank/DDBJ whole genome shotgun (WGS) entry which is preliminary data.</text>
</comment>
<gene>
    <name evidence="1" type="ORF">Ocin01_18062</name>
</gene>
<protein>
    <recommendedName>
        <fullName evidence="3">C-type lectin domain-containing protein</fullName>
    </recommendedName>
</protein>
<dbReference type="SUPFAM" id="SSF56436">
    <property type="entry name" value="C-type lectin-like"/>
    <property type="match status" value="1"/>
</dbReference>
<feature type="non-terminal residue" evidence="1">
    <location>
        <position position="84"/>
    </location>
</feature>
<dbReference type="EMBL" id="LJIJ01003384">
    <property type="protein sequence ID" value="ODM88621.1"/>
    <property type="molecule type" value="Genomic_DNA"/>
</dbReference>
<keyword evidence="2" id="KW-1185">Reference proteome</keyword>
<accession>A0A1D2M6R9</accession>
<dbReference type="Proteomes" id="UP000094527">
    <property type="component" value="Unassembled WGS sequence"/>
</dbReference>
<evidence type="ECO:0008006" key="3">
    <source>
        <dbReference type="Google" id="ProtNLM"/>
    </source>
</evidence>
<dbReference type="OrthoDB" id="2142683at2759"/>
<dbReference type="Gene3D" id="3.10.100.10">
    <property type="entry name" value="Mannose-Binding Protein A, subunit A"/>
    <property type="match status" value="1"/>
</dbReference>
<organism evidence="1 2">
    <name type="scientific">Orchesella cincta</name>
    <name type="common">Springtail</name>
    <name type="synonym">Podura cincta</name>
    <dbReference type="NCBI Taxonomy" id="48709"/>
    <lineage>
        <taxon>Eukaryota</taxon>
        <taxon>Metazoa</taxon>
        <taxon>Ecdysozoa</taxon>
        <taxon>Arthropoda</taxon>
        <taxon>Hexapoda</taxon>
        <taxon>Collembola</taxon>
        <taxon>Entomobryomorpha</taxon>
        <taxon>Entomobryoidea</taxon>
        <taxon>Orchesellidae</taxon>
        <taxon>Orchesellinae</taxon>
        <taxon>Orchesella</taxon>
    </lineage>
</organism>
<proteinExistence type="predicted"/>
<dbReference type="AlphaFoldDB" id="A0A1D2M6R9"/>
<evidence type="ECO:0000313" key="1">
    <source>
        <dbReference type="EMBL" id="ODM88621.1"/>
    </source>
</evidence>
<reference evidence="1 2" key="1">
    <citation type="journal article" date="2016" name="Genome Biol. Evol.">
        <title>Gene Family Evolution Reflects Adaptation to Soil Environmental Stressors in the Genome of the Collembolan Orchesella cincta.</title>
        <authorList>
            <person name="Faddeeva-Vakhrusheva A."/>
            <person name="Derks M.F."/>
            <person name="Anvar S.Y."/>
            <person name="Agamennone V."/>
            <person name="Suring W."/>
            <person name="Smit S."/>
            <person name="van Straalen N.M."/>
            <person name="Roelofs D."/>
        </authorList>
    </citation>
    <scope>NUCLEOTIDE SEQUENCE [LARGE SCALE GENOMIC DNA]</scope>
    <source>
        <tissue evidence="1">Mixed pool</tissue>
    </source>
</reference>
<name>A0A1D2M6R9_ORCCI</name>
<sequence length="84" mass="9619">MNFNWTTAKSYCEDRGLELATVTSLEQATFINSHYDSLTFRSLDQPSRSTASKRIFLGGHRDRARKCRGDSFRTLPNSFAVRIL</sequence>
<evidence type="ECO:0000313" key="2">
    <source>
        <dbReference type="Proteomes" id="UP000094527"/>
    </source>
</evidence>
<dbReference type="InterPro" id="IPR016186">
    <property type="entry name" value="C-type_lectin-like/link_sf"/>
</dbReference>
<dbReference type="InterPro" id="IPR016187">
    <property type="entry name" value="CTDL_fold"/>
</dbReference>